<proteinExistence type="predicted"/>
<dbReference type="SUPFAM" id="SSF46785">
    <property type="entry name" value="Winged helix' DNA-binding domain"/>
    <property type="match status" value="1"/>
</dbReference>
<reference evidence="2 3" key="1">
    <citation type="submission" date="2017-06" db="EMBL/GenBank/DDBJ databases">
        <authorList>
            <consortium name="Pathogen Informatics"/>
        </authorList>
    </citation>
    <scope>NUCLEOTIDE SEQUENCE [LARGE SCALE GENOMIC DNA]</scope>
    <source>
        <strain evidence="2 3">NCTC13490</strain>
    </source>
</reference>
<dbReference type="EMBL" id="LT906465">
    <property type="protein sequence ID" value="SNV33123.1"/>
    <property type="molecule type" value="Genomic_DNA"/>
</dbReference>
<dbReference type="GO" id="GO:0003700">
    <property type="term" value="F:DNA-binding transcription factor activity"/>
    <property type="evidence" value="ECO:0007669"/>
    <property type="project" value="InterPro"/>
</dbReference>
<feature type="domain" description="HTH marR-type" evidence="1">
    <location>
        <begin position="60"/>
        <end position="193"/>
    </location>
</feature>
<evidence type="ECO:0000313" key="3">
    <source>
        <dbReference type="Proteomes" id="UP000215196"/>
    </source>
</evidence>
<accession>A0A239WGS7</accession>
<dbReference type="Gene3D" id="1.10.10.10">
    <property type="entry name" value="Winged helix-like DNA-binding domain superfamily/Winged helix DNA-binding domain"/>
    <property type="match status" value="1"/>
</dbReference>
<organism evidence="2 3">
    <name type="scientific">Chryseobacterium taklimakanense</name>
    <dbReference type="NCBI Taxonomy" id="536441"/>
    <lineage>
        <taxon>Bacteria</taxon>
        <taxon>Pseudomonadati</taxon>
        <taxon>Bacteroidota</taxon>
        <taxon>Flavobacteriia</taxon>
        <taxon>Flavobacteriales</taxon>
        <taxon>Weeksellaceae</taxon>
        <taxon>Chryseobacterium group</taxon>
        <taxon>Chryseobacterium</taxon>
    </lineage>
</organism>
<dbReference type="InterPro" id="IPR000835">
    <property type="entry name" value="HTH_MarR-typ"/>
</dbReference>
<gene>
    <name evidence="2" type="ORF">SAMEA4412677_00185</name>
</gene>
<evidence type="ECO:0000313" key="2">
    <source>
        <dbReference type="EMBL" id="SNV33123.1"/>
    </source>
</evidence>
<dbReference type="InterPro" id="IPR036388">
    <property type="entry name" value="WH-like_DNA-bd_sf"/>
</dbReference>
<dbReference type="Proteomes" id="UP000215196">
    <property type="component" value="Chromosome 1"/>
</dbReference>
<dbReference type="InterPro" id="IPR036390">
    <property type="entry name" value="WH_DNA-bd_sf"/>
</dbReference>
<protein>
    <recommendedName>
        <fullName evidence="1">HTH marR-type domain-containing protein</fullName>
    </recommendedName>
</protein>
<dbReference type="RefSeq" id="WP_095069505.1">
    <property type="nucleotide sequence ID" value="NZ_LT906465.1"/>
</dbReference>
<dbReference type="KEGG" id="ctak:4412677_00185"/>
<sequence>MNTNFFINLLLEVQEFENSGSSKNDSTIEDFRNFLNDKFYKSQSPRFISESEQKKVNDLENEIAKQVILLSRFTKQMIRRGLQDFPELYNEEFTYLYRIMDEPLLTKMQLVEKNAHEKQTGIEIIRRLVKNNLLVEISDSKDKRVTRLKISELGKQYFHQSVESVSITSRVLSAKLDSDEKNNLLKTLRKLNEFHFNVYHQYKDSDITEINNLI</sequence>
<dbReference type="AlphaFoldDB" id="A0A239WGS7"/>
<dbReference type="PROSITE" id="PS50995">
    <property type="entry name" value="HTH_MARR_2"/>
    <property type="match status" value="1"/>
</dbReference>
<keyword evidence="3" id="KW-1185">Reference proteome</keyword>
<evidence type="ECO:0000259" key="1">
    <source>
        <dbReference type="PROSITE" id="PS50995"/>
    </source>
</evidence>
<name>A0A239WGS7_9FLAO</name>